<dbReference type="PANTHER" id="PTHR42928">
    <property type="entry name" value="TRICARBOXYLATE-BINDING PROTEIN"/>
    <property type="match status" value="1"/>
</dbReference>
<dbReference type="EMBL" id="JAAGRN010000002">
    <property type="protein sequence ID" value="NDY82519.1"/>
    <property type="molecule type" value="Genomic_DNA"/>
</dbReference>
<sequence>MQMIAMFKRFAAAALLMATAVPLAAHAQQATNSYPDRPIKLIVPFAAGGPTDLVARIMANAMEKDLKQVIIVENKPGGGSNIGTEIVARAKPDGYTLLLGTIANTTNMSIYNNLNYDTERDFVHITQFMSSPSVLVVNPSLPIKNLKELIAYAKANPGKLSYATSGAGGSTHFAAEMLRLRTGIDILHVPYKGAAPALNDVLGGNVSMGFMTTAGALPSIAAGRLRPIAVAGLTRLPQLPDVPTMAEAGIPDFEVSSWNGLFAPAGTPPAIVAKLSAAAQKALALPDVQKQFEQHAAQVVGGSPEQFKQYVKAEIEKWRRVAAAANIKIN</sequence>
<name>A0A6B2QZC6_9BURK</name>
<dbReference type="PANTHER" id="PTHR42928:SF5">
    <property type="entry name" value="BLR1237 PROTEIN"/>
    <property type="match status" value="1"/>
</dbReference>
<evidence type="ECO:0000313" key="3">
    <source>
        <dbReference type="EMBL" id="NDY82519.1"/>
    </source>
</evidence>
<dbReference type="InterPro" id="IPR005064">
    <property type="entry name" value="BUG"/>
</dbReference>
<organism evidence="3">
    <name type="scientific">Sheuella amnicola</name>
    <dbReference type="NCBI Taxonomy" id="2707330"/>
    <lineage>
        <taxon>Bacteria</taxon>
        <taxon>Pseudomonadati</taxon>
        <taxon>Pseudomonadota</taxon>
        <taxon>Betaproteobacteria</taxon>
        <taxon>Burkholderiales</taxon>
        <taxon>Alcaligenaceae</taxon>
        <taxon>Sheuella</taxon>
    </lineage>
</organism>
<gene>
    <name evidence="3" type="ORF">G3I67_04665</name>
</gene>
<dbReference type="Gene3D" id="3.40.190.10">
    <property type="entry name" value="Periplasmic binding protein-like II"/>
    <property type="match status" value="1"/>
</dbReference>
<accession>A0A6B2QZC6</accession>
<feature type="chain" id="PRO_5025664399" evidence="2">
    <location>
        <begin position="28"/>
        <end position="330"/>
    </location>
</feature>
<protein>
    <submittedName>
        <fullName evidence="3">Tripartite tricarboxylate transporter substrate binding protein</fullName>
    </submittedName>
</protein>
<dbReference type="Pfam" id="PF03401">
    <property type="entry name" value="TctC"/>
    <property type="match status" value="1"/>
</dbReference>
<keyword evidence="2" id="KW-0732">Signal</keyword>
<reference evidence="3" key="1">
    <citation type="submission" date="2020-02" db="EMBL/GenBank/DDBJ databases">
        <authorList>
            <person name="Chen W.-M."/>
        </authorList>
    </citation>
    <scope>NUCLEOTIDE SEQUENCE</scope>
    <source>
        <strain evidence="3">NBD-18</strain>
    </source>
</reference>
<evidence type="ECO:0000256" key="2">
    <source>
        <dbReference type="SAM" id="SignalP"/>
    </source>
</evidence>
<feature type="signal peptide" evidence="2">
    <location>
        <begin position="1"/>
        <end position="27"/>
    </location>
</feature>
<comment type="similarity">
    <text evidence="1">Belongs to the UPF0065 (bug) family.</text>
</comment>
<dbReference type="CDD" id="cd13578">
    <property type="entry name" value="PBP2_Bug27"/>
    <property type="match status" value="1"/>
</dbReference>
<dbReference type="AlphaFoldDB" id="A0A6B2QZC6"/>
<dbReference type="SUPFAM" id="SSF53850">
    <property type="entry name" value="Periplasmic binding protein-like II"/>
    <property type="match status" value="1"/>
</dbReference>
<comment type="caution">
    <text evidence="3">The sequence shown here is derived from an EMBL/GenBank/DDBJ whole genome shotgun (WGS) entry which is preliminary data.</text>
</comment>
<dbReference type="PIRSF" id="PIRSF017082">
    <property type="entry name" value="YflP"/>
    <property type="match status" value="1"/>
</dbReference>
<dbReference type="Gene3D" id="3.40.190.150">
    <property type="entry name" value="Bordetella uptake gene, domain 1"/>
    <property type="match status" value="1"/>
</dbReference>
<dbReference type="InterPro" id="IPR042100">
    <property type="entry name" value="Bug_dom1"/>
</dbReference>
<evidence type="ECO:0000256" key="1">
    <source>
        <dbReference type="ARBA" id="ARBA00006987"/>
    </source>
</evidence>
<proteinExistence type="inferred from homology"/>